<name>A0A0D0E7Q5_9AGAM</name>
<feature type="transmembrane region" description="Helical" evidence="2">
    <location>
        <begin position="20"/>
        <end position="38"/>
    </location>
</feature>
<keyword evidence="2" id="KW-0812">Transmembrane</keyword>
<gene>
    <name evidence="3" type="ORF">PAXRUDRAFT_143287</name>
</gene>
<proteinExistence type="predicted"/>
<organism evidence="3 4">
    <name type="scientific">Paxillus rubicundulus Ve08.2h10</name>
    <dbReference type="NCBI Taxonomy" id="930991"/>
    <lineage>
        <taxon>Eukaryota</taxon>
        <taxon>Fungi</taxon>
        <taxon>Dikarya</taxon>
        <taxon>Basidiomycota</taxon>
        <taxon>Agaricomycotina</taxon>
        <taxon>Agaricomycetes</taxon>
        <taxon>Agaricomycetidae</taxon>
        <taxon>Boletales</taxon>
        <taxon>Paxilineae</taxon>
        <taxon>Paxillaceae</taxon>
        <taxon>Paxillus</taxon>
    </lineage>
</organism>
<evidence type="ECO:0000256" key="2">
    <source>
        <dbReference type="SAM" id="Phobius"/>
    </source>
</evidence>
<dbReference type="Proteomes" id="UP000054538">
    <property type="component" value="Unassembled WGS sequence"/>
</dbReference>
<evidence type="ECO:0000313" key="3">
    <source>
        <dbReference type="EMBL" id="KIK94245.1"/>
    </source>
</evidence>
<feature type="compositionally biased region" description="Basic and acidic residues" evidence="1">
    <location>
        <begin position="58"/>
        <end position="67"/>
    </location>
</feature>
<reference evidence="4" key="2">
    <citation type="submission" date="2015-01" db="EMBL/GenBank/DDBJ databases">
        <title>Evolutionary Origins and Diversification of the Mycorrhizal Mutualists.</title>
        <authorList>
            <consortium name="DOE Joint Genome Institute"/>
            <consortium name="Mycorrhizal Genomics Consortium"/>
            <person name="Kohler A."/>
            <person name="Kuo A."/>
            <person name="Nagy L.G."/>
            <person name="Floudas D."/>
            <person name="Copeland A."/>
            <person name="Barry K.W."/>
            <person name="Cichocki N."/>
            <person name="Veneault-Fourrey C."/>
            <person name="LaButti K."/>
            <person name="Lindquist E.A."/>
            <person name="Lipzen A."/>
            <person name="Lundell T."/>
            <person name="Morin E."/>
            <person name="Murat C."/>
            <person name="Riley R."/>
            <person name="Ohm R."/>
            <person name="Sun H."/>
            <person name="Tunlid A."/>
            <person name="Henrissat B."/>
            <person name="Grigoriev I.V."/>
            <person name="Hibbett D.S."/>
            <person name="Martin F."/>
        </authorList>
    </citation>
    <scope>NUCLEOTIDE SEQUENCE [LARGE SCALE GENOMIC DNA]</scope>
    <source>
        <strain evidence="4">Ve08.2h10</strain>
    </source>
</reference>
<feature type="region of interest" description="Disordered" evidence="1">
    <location>
        <begin position="58"/>
        <end position="135"/>
    </location>
</feature>
<reference evidence="3 4" key="1">
    <citation type="submission" date="2014-04" db="EMBL/GenBank/DDBJ databases">
        <authorList>
            <consortium name="DOE Joint Genome Institute"/>
            <person name="Kuo A."/>
            <person name="Kohler A."/>
            <person name="Jargeat P."/>
            <person name="Nagy L.G."/>
            <person name="Floudas D."/>
            <person name="Copeland A."/>
            <person name="Barry K.W."/>
            <person name="Cichocki N."/>
            <person name="Veneault-Fourrey C."/>
            <person name="LaButti K."/>
            <person name="Lindquist E.A."/>
            <person name="Lipzen A."/>
            <person name="Lundell T."/>
            <person name="Morin E."/>
            <person name="Murat C."/>
            <person name="Sun H."/>
            <person name="Tunlid A."/>
            <person name="Henrissat B."/>
            <person name="Grigoriev I.V."/>
            <person name="Hibbett D.S."/>
            <person name="Martin F."/>
            <person name="Nordberg H.P."/>
            <person name="Cantor M.N."/>
            <person name="Hua S.X."/>
        </authorList>
    </citation>
    <scope>NUCLEOTIDE SEQUENCE [LARGE SCALE GENOMIC DNA]</scope>
    <source>
        <strain evidence="3 4">Ve08.2h10</strain>
    </source>
</reference>
<sequence>MADSTSTSSPSPPSSPSPSSIPSWAIFFIVIAFLAFVISNRIRPRRRLVDDIERQHAEMAQRSREGVDETDAASITTVVGPPPPVYAPKSSSPEPPLYRSAEDARRGRAREDGALHTATTATGKPGTPPPKHVGLNDRDLATLAKERYHVPSHTHALFFHLSRIPLQSTSV</sequence>
<dbReference type="AlphaFoldDB" id="A0A0D0E7Q5"/>
<dbReference type="HOGENOM" id="CLU_1741164_0_0_1"/>
<evidence type="ECO:0000313" key="4">
    <source>
        <dbReference type="Proteomes" id="UP000054538"/>
    </source>
</evidence>
<dbReference type="OrthoDB" id="10503076at2759"/>
<evidence type="ECO:0000256" key="1">
    <source>
        <dbReference type="SAM" id="MobiDB-lite"/>
    </source>
</evidence>
<keyword evidence="2" id="KW-1133">Transmembrane helix</keyword>
<dbReference type="EMBL" id="KN825120">
    <property type="protein sequence ID" value="KIK94245.1"/>
    <property type="molecule type" value="Genomic_DNA"/>
</dbReference>
<keyword evidence="4" id="KW-1185">Reference proteome</keyword>
<keyword evidence="2" id="KW-0472">Membrane</keyword>
<dbReference type="InParanoid" id="A0A0D0E7Q5"/>
<feature type="compositionally biased region" description="Basic and acidic residues" evidence="1">
    <location>
        <begin position="100"/>
        <end position="114"/>
    </location>
</feature>
<accession>A0A0D0E7Q5</accession>
<protein>
    <submittedName>
        <fullName evidence="3">Uncharacterized protein</fullName>
    </submittedName>
</protein>